<reference evidence="3 4" key="1">
    <citation type="submission" date="2020-09" db="EMBL/GenBank/DDBJ databases">
        <title>De no assembly of potato wild relative species, Solanum commersonii.</title>
        <authorList>
            <person name="Cho K."/>
        </authorList>
    </citation>
    <scope>NUCLEOTIDE SEQUENCE [LARGE SCALE GENOMIC DNA]</scope>
    <source>
        <strain evidence="3">LZ3.2</strain>
        <tissue evidence="3">Leaf</tissue>
    </source>
</reference>
<keyword evidence="2" id="KW-1133">Transmembrane helix</keyword>
<accession>A0A9J5YBI4</accession>
<dbReference type="OrthoDB" id="1668162at2759"/>
<feature type="region of interest" description="Disordered" evidence="1">
    <location>
        <begin position="211"/>
        <end position="232"/>
    </location>
</feature>
<dbReference type="GO" id="GO:0045010">
    <property type="term" value="P:actin nucleation"/>
    <property type="evidence" value="ECO:0007669"/>
    <property type="project" value="InterPro"/>
</dbReference>
<feature type="transmembrane region" description="Helical" evidence="2">
    <location>
        <begin position="181"/>
        <end position="204"/>
    </location>
</feature>
<keyword evidence="2" id="KW-0472">Membrane</keyword>
<dbReference type="GO" id="GO:0051015">
    <property type="term" value="F:actin filament binding"/>
    <property type="evidence" value="ECO:0007669"/>
    <property type="project" value="InterPro"/>
</dbReference>
<feature type="compositionally biased region" description="Polar residues" evidence="1">
    <location>
        <begin position="223"/>
        <end position="232"/>
    </location>
</feature>
<feature type="compositionally biased region" description="Pro residues" evidence="1">
    <location>
        <begin position="126"/>
        <end position="144"/>
    </location>
</feature>
<sequence>MDSLQGRVKRGTEAAKFLEYYIQQTVTGSYSYLKQDIALLRKRTLQKAIEDLPSREKQILLQCLRRKNLPILIVTMHPVLGLAITKRYFHNCQAFSGAVPTLALSPGPTNVSPVYAPVPSIEVPTSSPPAVEPPSPVLKPPAKPPKLRAYTNSSKPLPVNPPDKPQNGPNFPGINQEHRNYLIAAVAGCSVAGIAFLAVLIFCVKKKKKEIAPNDRQRDGKQPLNSNAGSSLNVKCASAVNDADPHKSSEADAELSKHEMNANAHAPVPLPAGKSAPPPPPTGPPPPPPPKPPPPNPPLPPKVCPPNSPKPGNLPKPLPLGAHQLNEEMMDSLFGYIPGDQGKDDRIKVSSSFDQTSQYIQIIDPKKSQNLAILLKALM</sequence>
<dbReference type="PRINTS" id="PR01217">
    <property type="entry name" value="PRICHEXTENSN"/>
</dbReference>
<dbReference type="EMBL" id="JACXVP010000007">
    <property type="protein sequence ID" value="KAG5596920.1"/>
    <property type="molecule type" value="Genomic_DNA"/>
</dbReference>
<keyword evidence="4" id="KW-1185">Reference proteome</keyword>
<feature type="compositionally biased region" description="Basic and acidic residues" evidence="1">
    <location>
        <begin position="211"/>
        <end position="221"/>
    </location>
</feature>
<evidence type="ECO:0000313" key="3">
    <source>
        <dbReference type="EMBL" id="KAG5596920.1"/>
    </source>
</evidence>
<comment type="caution">
    <text evidence="3">The sequence shown here is derived from an EMBL/GenBank/DDBJ whole genome shotgun (WGS) entry which is preliminary data.</text>
</comment>
<evidence type="ECO:0000313" key="4">
    <source>
        <dbReference type="Proteomes" id="UP000824120"/>
    </source>
</evidence>
<dbReference type="PANTHER" id="PTHR23213:SF351">
    <property type="entry name" value="FORMIN-LIKE PROTEIN"/>
    <property type="match status" value="1"/>
</dbReference>
<organism evidence="3 4">
    <name type="scientific">Solanum commersonii</name>
    <name type="common">Commerson's wild potato</name>
    <name type="synonym">Commerson's nightshade</name>
    <dbReference type="NCBI Taxonomy" id="4109"/>
    <lineage>
        <taxon>Eukaryota</taxon>
        <taxon>Viridiplantae</taxon>
        <taxon>Streptophyta</taxon>
        <taxon>Embryophyta</taxon>
        <taxon>Tracheophyta</taxon>
        <taxon>Spermatophyta</taxon>
        <taxon>Magnoliopsida</taxon>
        <taxon>eudicotyledons</taxon>
        <taxon>Gunneridae</taxon>
        <taxon>Pentapetalae</taxon>
        <taxon>asterids</taxon>
        <taxon>lamiids</taxon>
        <taxon>Solanales</taxon>
        <taxon>Solanaceae</taxon>
        <taxon>Solanoideae</taxon>
        <taxon>Solaneae</taxon>
        <taxon>Solanum</taxon>
    </lineage>
</organism>
<dbReference type="InterPro" id="IPR027643">
    <property type="entry name" value="Formin-like_plant"/>
</dbReference>
<protein>
    <submittedName>
        <fullName evidence="3">Uncharacterized protein</fullName>
    </submittedName>
</protein>
<dbReference type="PANTHER" id="PTHR23213">
    <property type="entry name" value="FORMIN-RELATED"/>
    <property type="match status" value="1"/>
</dbReference>
<evidence type="ECO:0000256" key="1">
    <source>
        <dbReference type="SAM" id="MobiDB-lite"/>
    </source>
</evidence>
<dbReference type="Proteomes" id="UP000824120">
    <property type="component" value="Chromosome 7"/>
</dbReference>
<keyword evidence="2" id="KW-0812">Transmembrane</keyword>
<feature type="compositionally biased region" description="Pro residues" evidence="1">
    <location>
        <begin position="276"/>
        <end position="318"/>
    </location>
</feature>
<evidence type="ECO:0000256" key="2">
    <source>
        <dbReference type="SAM" id="Phobius"/>
    </source>
</evidence>
<name>A0A9J5YBI4_SOLCO</name>
<feature type="region of interest" description="Disordered" evidence="1">
    <location>
        <begin position="123"/>
        <end position="173"/>
    </location>
</feature>
<proteinExistence type="predicted"/>
<gene>
    <name evidence="3" type="ORF">H5410_038152</name>
</gene>
<dbReference type="AlphaFoldDB" id="A0A9J5YBI4"/>
<feature type="region of interest" description="Disordered" evidence="1">
    <location>
        <begin position="265"/>
        <end position="321"/>
    </location>
</feature>